<dbReference type="PANTHER" id="PTHR43394:SF1">
    <property type="entry name" value="ATP-BINDING CASSETTE SUB-FAMILY B MEMBER 10, MITOCHONDRIAL"/>
    <property type="match status" value="1"/>
</dbReference>
<accession>A0A3B0VGS5</accession>
<proteinExistence type="predicted"/>
<dbReference type="GO" id="GO:0005743">
    <property type="term" value="C:mitochondrial inner membrane"/>
    <property type="evidence" value="ECO:0007669"/>
    <property type="project" value="TreeGrafter"/>
</dbReference>
<sequence length="130" mass="14284">GYDARVGERGVTLSGGQKQRIAIARALLTDPRILILDDSTSSVDTETEHLIQEALALLMEGRTTFVIAQRLLTLKSADMILVLDNGRIVQRGTHDELLAQAGLYRQIYDLQLKDQEDFATLEAEMGGQGS</sequence>
<dbReference type="InterPro" id="IPR027417">
    <property type="entry name" value="P-loop_NTPase"/>
</dbReference>
<dbReference type="GO" id="GO:0005524">
    <property type="term" value="F:ATP binding"/>
    <property type="evidence" value="ECO:0007669"/>
    <property type="project" value="UniProtKB-KW"/>
</dbReference>
<dbReference type="InterPro" id="IPR003439">
    <property type="entry name" value="ABC_transporter-like_ATP-bd"/>
</dbReference>
<evidence type="ECO:0000313" key="2">
    <source>
        <dbReference type="EMBL" id="VAW42808.1"/>
    </source>
</evidence>
<keyword evidence="2" id="KW-0067">ATP-binding</keyword>
<keyword evidence="2" id="KW-0547">Nucleotide-binding</keyword>
<dbReference type="GO" id="GO:0015421">
    <property type="term" value="F:ABC-type oligopeptide transporter activity"/>
    <property type="evidence" value="ECO:0007669"/>
    <property type="project" value="TreeGrafter"/>
</dbReference>
<name>A0A3B0VGS5_9ZZZZ</name>
<dbReference type="InterPro" id="IPR039421">
    <property type="entry name" value="Type_1_exporter"/>
</dbReference>
<evidence type="ECO:0000259" key="1">
    <source>
        <dbReference type="Pfam" id="PF00005"/>
    </source>
</evidence>
<dbReference type="PANTHER" id="PTHR43394">
    <property type="entry name" value="ATP-DEPENDENT PERMEASE MDL1, MITOCHONDRIAL"/>
    <property type="match status" value="1"/>
</dbReference>
<dbReference type="EMBL" id="UOEU01000960">
    <property type="protein sequence ID" value="VAW42808.1"/>
    <property type="molecule type" value="Genomic_DNA"/>
</dbReference>
<reference evidence="2" key="1">
    <citation type="submission" date="2018-06" db="EMBL/GenBank/DDBJ databases">
        <authorList>
            <person name="Zhirakovskaya E."/>
        </authorList>
    </citation>
    <scope>NUCLEOTIDE SEQUENCE</scope>
</reference>
<protein>
    <submittedName>
        <fullName evidence="2">Heterodimeric efflux ABC transporter, permease/ATP-binding subunit 1</fullName>
    </submittedName>
</protein>
<dbReference type="Pfam" id="PF00005">
    <property type="entry name" value="ABC_tran"/>
    <property type="match status" value="1"/>
</dbReference>
<gene>
    <name evidence="2" type="ORF">MNBD_CHLOROFLEXI01-1154</name>
</gene>
<feature type="domain" description="ABC transporter" evidence="1">
    <location>
        <begin position="4"/>
        <end position="41"/>
    </location>
</feature>
<dbReference type="SUPFAM" id="SSF52540">
    <property type="entry name" value="P-loop containing nucleoside triphosphate hydrolases"/>
    <property type="match status" value="1"/>
</dbReference>
<dbReference type="GO" id="GO:0090374">
    <property type="term" value="P:oligopeptide export from mitochondrion"/>
    <property type="evidence" value="ECO:0007669"/>
    <property type="project" value="TreeGrafter"/>
</dbReference>
<dbReference type="Gene3D" id="3.40.50.300">
    <property type="entry name" value="P-loop containing nucleotide triphosphate hydrolases"/>
    <property type="match status" value="1"/>
</dbReference>
<dbReference type="AlphaFoldDB" id="A0A3B0VGS5"/>
<dbReference type="GO" id="GO:0016887">
    <property type="term" value="F:ATP hydrolysis activity"/>
    <property type="evidence" value="ECO:0007669"/>
    <property type="project" value="InterPro"/>
</dbReference>
<feature type="non-terminal residue" evidence="2">
    <location>
        <position position="1"/>
    </location>
</feature>
<organism evidence="2">
    <name type="scientific">hydrothermal vent metagenome</name>
    <dbReference type="NCBI Taxonomy" id="652676"/>
    <lineage>
        <taxon>unclassified sequences</taxon>
        <taxon>metagenomes</taxon>
        <taxon>ecological metagenomes</taxon>
    </lineage>
</organism>